<dbReference type="InterPro" id="IPR004095">
    <property type="entry name" value="TGS"/>
</dbReference>
<dbReference type="InterPro" id="IPR006674">
    <property type="entry name" value="HD_domain"/>
</dbReference>
<dbReference type="InterPro" id="IPR007685">
    <property type="entry name" value="RelA_SpoT"/>
</dbReference>
<dbReference type="InterPro" id="IPR004811">
    <property type="entry name" value="RelA/Spo_fam"/>
</dbReference>
<evidence type="ECO:0000313" key="6">
    <source>
        <dbReference type="Proteomes" id="UP000229893"/>
    </source>
</evidence>
<feature type="domain" description="HD" evidence="3">
    <location>
        <begin position="37"/>
        <end position="135"/>
    </location>
</feature>
<evidence type="ECO:0000313" key="5">
    <source>
        <dbReference type="EMBL" id="PIR04615.1"/>
    </source>
</evidence>
<evidence type="ECO:0000259" key="4">
    <source>
        <dbReference type="PROSITE" id="PS51880"/>
    </source>
</evidence>
<dbReference type="InterPro" id="IPR003607">
    <property type="entry name" value="HD/PDEase_dom"/>
</dbReference>
<feature type="domain" description="TGS" evidence="4">
    <location>
        <begin position="379"/>
        <end position="440"/>
    </location>
</feature>
<dbReference type="GO" id="GO:0015969">
    <property type="term" value="P:guanosine tetraphosphate metabolic process"/>
    <property type="evidence" value="ECO:0007669"/>
    <property type="project" value="InterPro"/>
</dbReference>
<dbReference type="Pfam" id="PF02824">
    <property type="entry name" value="TGS"/>
    <property type="match status" value="1"/>
</dbReference>
<dbReference type="InterPro" id="IPR033655">
    <property type="entry name" value="TGS_RelA/SpoT"/>
</dbReference>
<name>A0A2H0N8Z9_9BACT</name>
<dbReference type="SUPFAM" id="SSF81301">
    <property type="entry name" value="Nucleotidyltransferase"/>
    <property type="match status" value="1"/>
</dbReference>
<dbReference type="SMART" id="SM00954">
    <property type="entry name" value="RelA_SpoT"/>
    <property type="match status" value="1"/>
</dbReference>
<dbReference type="FunFam" id="3.30.460.10:FF:000001">
    <property type="entry name" value="GTP pyrophosphokinase RelA"/>
    <property type="match status" value="1"/>
</dbReference>
<dbReference type="SUPFAM" id="SSF109604">
    <property type="entry name" value="HD-domain/PDEase-like"/>
    <property type="match status" value="1"/>
</dbReference>
<dbReference type="CDD" id="cd00077">
    <property type="entry name" value="HDc"/>
    <property type="match status" value="1"/>
</dbReference>
<dbReference type="AlphaFoldDB" id="A0A2H0N8Z9"/>
<comment type="caution">
    <text evidence="5">The sequence shown here is derived from an EMBL/GenBank/DDBJ whole genome shotgun (WGS) entry which is preliminary data.</text>
</comment>
<dbReference type="Gene3D" id="3.10.20.30">
    <property type="match status" value="1"/>
</dbReference>
<comment type="similarity">
    <text evidence="2">Belongs to the relA/spoT family.</text>
</comment>
<dbReference type="CDD" id="cd05399">
    <property type="entry name" value="NT_Rel-Spo_like"/>
    <property type="match status" value="1"/>
</dbReference>
<dbReference type="InterPro" id="IPR012675">
    <property type="entry name" value="Beta-grasp_dom_sf"/>
</dbReference>
<dbReference type="EMBL" id="PCWO01000050">
    <property type="protein sequence ID" value="PIR04615.1"/>
    <property type="molecule type" value="Genomic_DNA"/>
</dbReference>
<reference evidence="5 6" key="1">
    <citation type="submission" date="2017-09" db="EMBL/GenBank/DDBJ databases">
        <title>Depth-based differentiation of microbial function through sediment-hosted aquifers and enrichment of novel symbionts in the deep terrestrial subsurface.</title>
        <authorList>
            <person name="Probst A.J."/>
            <person name="Ladd B."/>
            <person name="Jarett J.K."/>
            <person name="Geller-Mcgrath D.E."/>
            <person name="Sieber C.M."/>
            <person name="Emerson J.B."/>
            <person name="Anantharaman K."/>
            <person name="Thomas B.C."/>
            <person name="Malmstrom R."/>
            <person name="Stieglmeier M."/>
            <person name="Klingl A."/>
            <person name="Woyke T."/>
            <person name="Ryan C.M."/>
            <person name="Banfield J.F."/>
        </authorList>
    </citation>
    <scope>NUCLEOTIDE SEQUENCE [LARGE SCALE GENOMIC DNA]</scope>
    <source>
        <strain evidence="5">CG11_big_fil_rev_8_21_14_0_20_35_14</strain>
    </source>
</reference>
<dbReference type="InterPro" id="IPR012676">
    <property type="entry name" value="TGS-like"/>
</dbReference>
<dbReference type="Pfam" id="PF13328">
    <property type="entry name" value="HD_4"/>
    <property type="match status" value="1"/>
</dbReference>
<sequence length="480" mass="55647">MMLKKVIQNNPQGIVFRALEFTKKTHVGQTRKTGEPYYIHLEAVAETLLEWNMDEACIVAGLLHDVLEDTETTYEMLKKEFSIEVADLVNQVTKFGIVKYRGVEAQAELLRKMMLSLAKDVRVVLIKFADRLHNMKTLGALPPQKQKRIALETAEIYAPLAYRLGMHRLSGTFEDLAFPFIQPKEYKKLLKAVGQKYGEREAYLERVKPVLYEALAKNNIEAVDITFRAKRLFSLYKKLYKYDMDLDRIYDLVAFRIVVKNIEDCYAVLGIVHSLWKPLPGRIKDYIAMAKPNGYQSLHTTVFCLDNKITEFQIRTDNMHTQAENGIAAHWLYKTQPNRRQDINELIKESEWVSRVKEFNENEKAENFIEILKTDSFLNRIYVVTPQGEVRDLPYGSTPIDFAYRIHSDLGNEAVRARVNGKIVPLNYCLESGDIVEIMRQKGKLPSEDWLLFIKTHSAKDHIRQTLNKKGKRLKNRVRG</sequence>
<dbReference type="Gene3D" id="3.30.460.10">
    <property type="entry name" value="Beta Polymerase, domain 2"/>
    <property type="match status" value="1"/>
</dbReference>
<dbReference type="InterPro" id="IPR043519">
    <property type="entry name" value="NT_sf"/>
</dbReference>
<dbReference type="PANTHER" id="PTHR21262:SF31">
    <property type="entry name" value="GTP PYROPHOSPHOKINASE"/>
    <property type="match status" value="1"/>
</dbReference>
<dbReference type="CDD" id="cd01668">
    <property type="entry name" value="TGS_RSH"/>
    <property type="match status" value="1"/>
</dbReference>
<dbReference type="PROSITE" id="PS51831">
    <property type="entry name" value="HD"/>
    <property type="match status" value="1"/>
</dbReference>
<dbReference type="PANTHER" id="PTHR21262">
    <property type="entry name" value="GUANOSINE-3',5'-BIS DIPHOSPHATE 3'-PYROPHOSPHOHYDROLASE"/>
    <property type="match status" value="1"/>
</dbReference>
<dbReference type="PROSITE" id="PS51880">
    <property type="entry name" value="TGS"/>
    <property type="match status" value="1"/>
</dbReference>
<dbReference type="Gene3D" id="1.10.3210.10">
    <property type="entry name" value="Hypothetical protein af1432"/>
    <property type="match status" value="1"/>
</dbReference>
<organism evidence="5 6">
    <name type="scientific">Candidatus Liptonbacteria bacterium CG11_big_fil_rev_8_21_14_0_20_35_14</name>
    <dbReference type="NCBI Taxonomy" id="1974634"/>
    <lineage>
        <taxon>Bacteria</taxon>
        <taxon>Candidatus Liptoniibacteriota</taxon>
    </lineage>
</organism>
<dbReference type="SMART" id="SM00471">
    <property type="entry name" value="HDc"/>
    <property type="match status" value="1"/>
</dbReference>
<accession>A0A2H0N8Z9</accession>
<evidence type="ECO:0000256" key="1">
    <source>
        <dbReference type="ARBA" id="ARBA00025704"/>
    </source>
</evidence>
<evidence type="ECO:0008006" key="7">
    <source>
        <dbReference type="Google" id="ProtNLM"/>
    </source>
</evidence>
<dbReference type="FunFam" id="1.10.3210.10:FF:000001">
    <property type="entry name" value="GTP pyrophosphokinase RelA"/>
    <property type="match status" value="1"/>
</dbReference>
<evidence type="ECO:0000259" key="3">
    <source>
        <dbReference type="PROSITE" id="PS51831"/>
    </source>
</evidence>
<comment type="pathway">
    <text evidence="1">Purine metabolism.</text>
</comment>
<gene>
    <name evidence="5" type="ORF">COV57_03470</name>
</gene>
<dbReference type="SUPFAM" id="SSF81271">
    <property type="entry name" value="TGS-like"/>
    <property type="match status" value="1"/>
</dbReference>
<dbReference type="Pfam" id="PF04607">
    <property type="entry name" value="RelA_SpoT"/>
    <property type="match status" value="1"/>
</dbReference>
<dbReference type="Proteomes" id="UP000229893">
    <property type="component" value="Unassembled WGS sequence"/>
</dbReference>
<dbReference type="FunFam" id="3.10.20.30:FF:000002">
    <property type="entry name" value="GTP pyrophosphokinase (RelA/SpoT)"/>
    <property type="match status" value="1"/>
</dbReference>
<protein>
    <recommendedName>
        <fullName evidence="7">(P)ppGpp synthetase</fullName>
    </recommendedName>
</protein>
<dbReference type="NCBIfam" id="TIGR00691">
    <property type="entry name" value="spoT_relA"/>
    <property type="match status" value="1"/>
</dbReference>
<proteinExistence type="inferred from homology"/>
<dbReference type="GO" id="GO:0005886">
    <property type="term" value="C:plasma membrane"/>
    <property type="evidence" value="ECO:0007669"/>
    <property type="project" value="TreeGrafter"/>
</dbReference>
<evidence type="ECO:0000256" key="2">
    <source>
        <dbReference type="RuleBase" id="RU003847"/>
    </source>
</evidence>
<comment type="function">
    <text evidence="2">In eubacteria ppGpp (guanosine 3'-diphosphate 5'-diphosphate) is a mediator of the stringent response that coordinates a variety of cellular activities in response to changes in nutritional abundance.</text>
</comment>